<dbReference type="EMBL" id="OB663572">
    <property type="protein sequence ID" value="CAD7231494.1"/>
    <property type="molecule type" value="Genomic_DNA"/>
</dbReference>
<dbReference type="InterPro" id="IPR050927">
    <property type="entry name" value="TRPM"/>
</dbReference>
<sequence length="488" mass="54194">VFAGDIDPSCGGPDEVLCHTGRWITPAIMSIYLLVANILLINLLIAVFNNIFNEVNQVSHQVWMFQRFTVVMEYEQKPILPPPLMVLNHIYLLLRMLRRHISGKKKTFSHGLKLFLSGDQLERIHDFEEECMEGYFREKEKQARGAPEERIRMTTDRTEQILARLSDLTAKEKSDSTSLRSLEIRLGHLERLLQDVLARNITGFYNSQGAQADPSSYYSPPIAPQRPPGVHAAPSFATSGGDKDDDMPASFVYCQNVLPSDSLTDVASKQERKHRPRLKIPSRHFSRRRFTSEPLFVHTVPLALESSRPGKDIDCISAVAFLPQPVFVPRVSEYTSITDEIETVVRQLQQPSSDREERPPLFPAVEMEKQILREAEDTAYHLMEPLVTRRLGRVWSNSEQGAESVGGTEGEATGADLAGLDIEESDSSSSGEGGVSIATQSSAGSEGRRRLVRQAQIDLGGGSPRMGTEMAVLGEAVKPKGTDPEGDG</sequence>
<dbReference type="GO" id="GO:0030001">
    <property type="term" value="P:metal ion transport"/>
    <property type="evidence" value="ECO:0007669"/>
    <property type="project" value="TreeGrafter"/>
</dbReference>
<keyword evidence="2" id="KW-0812">Transmembrane</keyword>
<feature type="transmembrane region" description="Helical" evidence="2">
    <location>
        <begin position="31"/>
        <end position="52"/>
    </location>
</feature>
<evidence type="ECO:0000313" key="4">
    <source>
        <dbReference type="EMBL" id="CAD7231494.1"/>
    </source>
</evidence>
<feature type="non-terminal residue" evidence="4">
    <location>
        <position position="488"/>
    </location>
</feature>
<name>A0A7R8WM22_9CRUS</name>
<organism evidence="4">
    <name type="scientific">Cyprideis torosa</name>
    <dbReference type="NCBI Taxonomy" id="163714"/>
    <lineage>
        <taxon>Eukaryota</taxon>
        <taxon>Metazoa</taxon>
        <taxon>Ecdysozoa</taxon>
        <taxon>Arthropoda</taxon>
        <taxon>Crustacea</taxon>
        <taxon>Oligostraca</taxon>
        <taxon>Ostracoda</taxon>
        <taxon>Podocopa</taxon>
        <taxon>Podocopida</taxon>
        <taxon>Cytherocopina</taxon>
        <taxon>Cytheroidea</taxon>
        <taxon>Cytherideidae</taxon>
        <taxon>Cyprideis</taxon>
    </lineage>
</organism>
<gene>
    <name evidence="4" type="ORF">CTOB1V02_LOCUS9341</name>
</gene>
<dbReference type="Pfam" id="PF16519">
    <property type="entry name" value="TRPM_tetra"/>
    <property type="match status" value="1"/>
</dbReference>
<dbReference type="GO" id="GO:0005886">
    <property type="term" value="C:plasma membrane"/>
    <property type="evidence" value="ECO:0007669"/>
    <property type="project" value="TreeGrafter"/>
</dbReference>
<dbReference type="PANTHER" id="PTHR13800">
    <property type="entry name" value="TRANSIENT RECEPTOR POTENTIAL CATION CHANNEL, SUBFAMILY M, MEMBER 6"/>
    <property type="match status" value="1"/>
</dbReference>
<dbReference type="InterPro" id="IPR032415">
    <property type="entry name" value="TRPM_tetra"/>
</dbReference>
<feature type="domain" description="TRPM tetramerisation" evidence="3">
    <location>
        <begin position="148"/>
        <end position="195"/>
    </location>
</feature>
<evidence type="ECO:0000256" key="1">
    <source>
        <dbReference type="SAM" id="MobiDB-lite"/>
    </source>
</evidence>
<dbReference type="OrthoDB" id="301415at2759"/>
<evidence type="ECO:0000259" key="3">
    <source>
        <dbReference type="Pfam" id="PF16519"/>
    </source>
</evidence>
<feature type="compositionally biased region" description="Basic and acidic residues" evidence="1">
    <location>
        <begin position="477"/>
        <end position="488"/>
    </location>
</feature>
<dbReference type="GO" id="GO:0005261">
    <property type="term" value="F:monoatomic cation channel activity"/>
    <property type="evidence" value="ECO:0007669"/>
    <property type="project" value="TreeGrafter"/>
</dbReference>
<dbReference type="Gene3D" id="1.20.5.1010">
    <property type="entry name" value="TRPM, tetramerisation domain"/>
    <property type="match status" value="1"/>
</dbReference>
<dbReference type="GO" id="GO:0051262">
    <property type="term" value="P:protein tetramerization"/>
    <property type="evidence" value="ECO:0007669"/>
    <property type="project" value="InterPro"/>
</dbReference>
<dbReference type="InterPro" id="IPR037162">
    <property type="entry name" value="TRPM_tetra_sf"/>
</dbReference>
<accession>A0A7R8WM22</accession>
<dbReference type="PANTHER" id="PTHR13800:SF1">
    <property type="entry name" value="TRANSIENT RECEPTOR POTENTIAL CATION CHANNEL TRPM"/>
    <property type="match status" value="1"/>
</dbReference>
<protein>
    <recommendedName>
        <fullName evidence="3">TRPM tetramerisation domain-containing protein</fullName>
    </recommendedName>
</protein>
<keyword evidence="2" id="KW-0472">Membrane</keyword>
<proteinExistence type="predicted"/>
<feature type="region of interest" description="Disordered" evidence="1">
    <location>
        <begin position="423"/>
        <end position="488"/>
    </location>
</feature>
<evidence type="ECO:0000256" key="2">
    <source>
        <dbReference type="SAM" id="Phobius"/>
    </source>
</evidence>
<dbReference type="AlphaFoldDB" id="A0A7R8WM22"/>
<reference evidence="4" key="1">
    <citation type="submission" date="2020-11" db="EMBL/GenBank/DDBJ databases">
        <authorList>
            <person name="Tran Van P."/>
        </authorList>
    </citation>
    <scope>NUCLEOTIDE SEQUENCE</scope>
</reference>
<keyword evidence="2" id="KW-1133">Transmembrane helix</keyword>